<sequence length="46" mass="5133">MRFLTVLLTPYLLGIAIAAPVLEENNVLLDRSVSQKRQTTLVIHGQ</sequence>
<reference evidence="3" key="1">
    <citation type="journal article" date="2011" name="Nat. Commun.">
        <title>Effector diversification within compartments of the Leptosphaeria maculans genome affected by Repeat-Induced Point mutations.</title>
        <authorList>
            <person name="Rouxel T."/>
            <person name="Grandaubert J."/>
            <person name="Hane J.K."/>
            <person name="Hoede C."/>
            <person name="van de Wouw A.P."/>
            <person name="Couloux A."/>
            <person name="Dominguez V."/>
            <person name="Anthouard V."/>
            <person name="Bally P."/>
            <person name="Bourras S."/>
            <person name="Cozijnsen A.J."/>
            <person name="Ciuffetti L.M."/>
            <person name="Degrave A."/>
            <person name="Dilmaghani A."/>
            <person name="Duret L."/>
            <person name="Fudal I."/>
            <person name="Goodwin S.B."/>
            <person name="Gout L."/>
            <person name="Glaser N."/>
            <person name="Linglin J."/>
            <person name="Kema G.H.J."/>
            <person name="Lapalu N."/>
            <person name="Lawrence C.B."/>
            <person name="May K."/>
            <person name="Meyer M."/>
            <person name="Ollivier B."/>
            <person name="Poulain J."/>
            <person name="Schoch C.L."/>
            <person name="Simon A."/>
            <person name="Spatafora J.W."/>
            <person name="Stachowiak A."/>
            <person name="Turgeon B.G."/>
            <person name="Tyler B.M."/>
            <person name="Vincent D."/>
            <person name="Weissenbach J."/>
            <person name="Amselem J."/>
            <person name="Quesneville H."/>
            <person name="Oliver R.P."/>
            <person name="Wincker P."/>
            <person name="Balesdent M.-H."/>
            <person name="Howlett B.J."/>
        </authorList>
    </citation>
    <scope>NUCLEOTIDE SEQUENCE [LARGE SCALE GENOMIC DNA]</scope>
    <source>
        <strain evidence="3">JN3 / isolate v23.1.3 / race Av1-4-5-6-7-8</strain>
    </source>
</reference>
<evidence type="ECO:0000313" key="3">
    <source>
        <dbReference type="Proteomes" id="UP000002668"/>
    </source>
</evidence>
<dbReference type="AlphaFoldDB" id="E4ZLF8"/>
<dbReference type="Proteomes" id="UP000002668">
    <property type="component" value="Genome"/>
</dbReference>
<name>E4ZLF8_LEPMJ</name>
<dbReference type="VEuPathDB" id="FungiDB:LEMA_uP050230.1"/>
<evidence type="ECO:0000256" key="1">
    <source>
        <dbReference type="SAM" id="SignalP"/>
    </source>
</evidence>
<accession>E4ZLF8</accession>
<dbReference type="HOGENOM" id="CLU_3191467_0_0_1"/>
<gene>
    <name evidence="2" type="ORF">LEMA_uP050230.1</name>
</gene>
<dbReference type="EMBL" id="FP929094">
    <property type="protein sequence ID" value="CBX92317.1"/>
    <property type="molecule type" value="Genomic_DNA"/>
</dbReference>
<organism evidence="3">
    <name type="scientific">Leptosphaeria maculans (strain JN3 / isolate v23.1.3 / race Av1-4-5-6-7-8)</name>
    <name type="common">Blackleg fungus</name>
    <name type="synonym">Phoma lingam</name>
    <dbReference type="NCBI Taxonomy" id="985895"/>
    <lineage>
        <taxon>Eukaryota</taxon>
        <taxon>Fungi</taxon>
        <taxon>Dikarya</taxon>
        <taxon>Ascomycota</taxon>
        <taxon>Pezizomycotina</taxon>
        <taxon>Dothideomycetes</taxon>
        <taxon>Pleosporomycetidae</taxon>
        <taxon>Pleosporales</taxon>
        <taxon>Pleosporineae</taxon>
        <taxon>Leptosphaeriaceae</taxon>
        <taxon>Plenodomus</taxon>
        <taxon>Plenodomus lingam/Leptosphaeria maculans species complex</taxon>
    </lineage>
</organism>
<feature type="signal peptide" evidence="1">
    <location>
        <begin position="1"/>
        <end position="18"/>
    </location>
</feature>
<protein>
    <submittedName>
        <fullName evidence="2">Predicted protein</fullName>
    </submittedName>
</protein>
<feature type="chain" id="PRO_5003194765" evidence="1">
    <location>
        <begin position="19"/>
        <end position="46"/>
    </location>
</feature>
<keyword evidence="1" id="KW-0732">Signal</keyword>
<keyword evidence="3" id="KW-1185">Reference proteome</keyword>
<evidence type="ECO:0000313" key="2">
    <source>
        <dbReference type="EMBL" id="CBX92317.1"/>
    </source>
</evidence>
<proteinExistence type="predicted"/>
<dbReference type="InParanoid" id="E4ZLF8"/>